<feature type="transmembrane region" description="Helical" evidence="1">
    <location>
        <begin position="111"/>
        <end position="129"/>
    </location>
</feature>
<organism evidence="2 3">
    <name type="scientific">Claviceps pusilla</name>
    <dbReference type="NCBI Taxonomy" id="123648"/>
    <lineage>
        <taxon>Eukaryota</taxon>
        <taxon>Fungi</taxon>
        <taxon>Dikarya</taxon>
        <taxon>Ascomycota</taxon>
        <taxon>Pezizomycotina</taxon>
        <taxon>Sordariomycetes</taxon>
        <taxon>Hypocreomycetidae</taxon>
        <taxon>Hypocreales</taxon>
        <taxon>Clavicipitaceae</taxon>
        <taxon>Claviceps</taxon>
    </lineage>
</organism>
<sequence>MSRYFPHTSYAEDQPLPYTILTVHVLTRGLTTGSLLGVTLASLRQAIPPLRRARPSTPQILLAASSRGSLAGVGLMTLALGGRMYGREKIEWHDRSWRLLENKGQMEMDDWTYAGMALGALGATTWVRAAALKSLGRAQAVLGGLGAGGAVGMLGSVVWRVVLNGGKFPETEKEGDL</sequence>
<name>A0A9P7T3J8_9HYPO</name>
<feature type="transmembrane region" description="Helical" evidence="1">
    <location>
        <begin position="20"/>
        <end position="40"/>
    </location>
</feature>
<protein>
    <submittedName>
        <fullName evidence="2">Uncharacterized protein</fullName>
    </submittedName>
</protein>
<dbReference type="Proteomes" id="UP000748025">
    <property type="component" value="Unassembled WGS sequence"/>
</dbReference>
<feature type="transmembrane region" description="Helical" evidence="1">
    <location>
        <begin position="141"/>
        <end position="162"/>
    </location>
</feature>
<dbReference type="OrthoDB" id="544298at2759"/>
<evidence type="ECO:0000313" key="3">
    <source>
        <dbReference type="Proteomes" id="UP000748025"/>
    </source>
</evidence>
<dbReference type="EMBL" id="SRPW01000133">
    <property type="protein sequence ID" value="KAG6017469.1"/>
    <property type="molecule type" value="Genomic_DNA"/>
</dbReference>
<dbReference type="AlphaFoldDB" id="A0A9P7T3J8"/>
<keyword evidence="1" id="KW-0472">Membrane</keyword>
<evidence type="ECO:0000313" key="2">
    <source>
        <dbReference type="EMBL" id="KAG6017469.1"/>
    </source>
</evidence>
<comment type="caution">
    <text evidence="2">The sequence shown here is derived from an EMBL/GenBank/DDBJ whole genome shotgun (WGS) entry which is preliminary data.</text>
</comment>
<gene>
    <name evidence="2" type="ORF">E4U43_001069</name>
</gene>
<keyword evidence="1" id="KW-1133">Transmembrane helix</keyword>
<keyword evidence="1" id="KW-0812">Transmembrane</keyword>
<reference evidence="2" key="1">
    <citation type="journal article" date="2020" name="bioRxiv">
        <title>Whole genome comparisons of ergot fungi reveals the divergence and evolution of species within the genus Claviceps are the result of varying mechanisms driving genome evolution and host range expansion.</title>
        <authorList>
            <person name="Wyka S.A."/>
            <person name="Mondo S.J."/>
            <person name="Liu M."/>
            <person name="Dettman J."/>
            <person name="Nalam V."/>
            <person name="Broders K.D."/>
        </authorList>
    </citation>
    <scope>NUCLEOTIDE SEQUENCE</scope>
    <source>
        <strain evidence="2">CCC 602</strain>
    </source>
</reference>
<proteinExistence type="predicted"/>
<keyword evidence="3" id="KW-1185">Reference proteome</keyword>
<evidence type="ECO:0000256" key="1">
    <source>
        <dbReference type="SAM" id="Phobius"/>
    </source>
</evidence>
<accession>A0A9P7T3J8</accession>
<feature type="transmembrane region" description="Helical" evidence="1">
    <location>
        <begin position="60"/>
        <end position="80"/>
    </location>
</feature>